<sequence length="142" mass="16299">MLIHRVAVLFGLDHNVDNSGKCVVVSKTSKTKPPDFLFASLIQSNVYTDNRRYPNYISYMEVGPGDVMQRRAQSFETGYLYPSADPDILNSKRKITTKLLSMHFEAPTWAQANQRSFEKQPPYSYQMGVMDRGSMMRVSKNY</sequence>
<dbReference type="Proteomes" id="UP000270094">
    <property type="component" value="Unassembled WGS sequence"/>
</dbReference>
<protein>
    <submittedName>
        <fullName evidence="1">Uncharacterized protein</fullName>
    </submittedName>
</protein>
<dbReference type="EMBL" id="UYYB01124392">
    <property type="protein sequence ID" value="VDM83647.1"/>
    <property type="molecule type" value="Genomic_DNA"/>
</dbReference>
<evidence type="ECO:0000313" key="1">
    <source>
        <dbReference type="EMBL" id="VDM83647.1"/>
    </source>
</evidence>
<organism evidence="1 2">
    <name type="scientific">Strongylus vulgaris</name>
    <name type="common">Blood worm</name>
    <dbReference type="NCBI Taxonomy" id="40348"/>
    <lineage>
        <taxon>Eukaryota</taxon>
        <taxon>Metazoa</taxon>
        <taxon>Ecdysozoa</taxon>
        <taxon>Nematoda</taxon>
        <taxon>Chromadorea</taxon>
        <taxon>Rhabditida</taxon>
        <taxon>Rhabditina</taxon>
        <taxon>Rhabditomorpha</taxon>
        <taxon>Strongyloidea</taxon>
        <taxon>Strongylidae</taxon>
        <taxon>Strongylus</taxon>
    </lineage>
</organism>
<evidence type="ECO:0000313" key="2">
    <source>
        <dbReference type="Proteomes" id="UP000270094"/>
    </source>
</evidence>
<dbReference type="SUPFAM" id="SSF82708">
    <property type="entry name" value="R3H domain"/>
    <property type="match status" value="1"/>
</dbReference>
<reference evidence="1 2" key="1">
    <citation type="submission" date="2018-11" db="EMBL/GenBank/DDBJ databases">
        <authorList>
            <consortium name="Pathogen Informatics"/>
        </authorList>
    </citation>
    <scope>NUCLEOTIDE SEQUENCE [LARGE SCALE GENOMIC DNA]</scope>
</reference>
<keyword evidence="2" id="KW-1185">Reference proteome</keyword>
<dbReference type="PANTHER" id="PTHR15672">
    <property type="entry name" value="CAMP-REGULATED PHOSPHOPROTEIN 21 RELATED R3H DOMAIN CONTAINING PROTEIN"/>
    <property type="match status" value="1"/>
</dbReference>
<dbReference type="GO" id="GO:0003676">
    <property type="term" value="F:nucleic acid binding"/>
    <property type="evidence" value="ECO:0007669"/>
    <property type="project" value="InterPro"/>
</dbReference>
<dbReference type="PANTHER" id="PTHR15672:SF8">
    <property type="entry name" value="PROTEIN ENCORE"/>
    <property type="match status" value="1"/>
</dbReference>
<dbReference type="InterPro" id="IPR036867">
    <property type="entry name" value="R3H_dom_sf"/>
</dbReference>
<dbReference type="OrthoDB" id="278430at2759"/>
<dbReference type="InterPro" id="IPR051937">
    <property type="entry name" value="R3H_domain_containing"/>
</dbReference>
<gene>
    <name evidence="1" type="ORF">SVUK_LOCUS18645</name>
</gene>
<dbReference type="AlphaFoldDB" id="A0A3P7K5E7"/>
<name>A0A3P7K5E7_STRVU</name>
<proteinExistence type="predicted"/>
<dbReference type="Gene3D" id="3.30.1370.50">
    <property type="entry name" value="R3H-like domain"/>
    <property type="match status" value="1"/>
</dbReference>
<accession>A0A3P7K5E7</accession>